<feature type="domain" description="LysM" evidence="2">
    <location>
        <begin position="2"/>
        <end position="46"/>
    </location>
</feature>
<sequence>MKLHIVRPGDTLRKIARRFDIPVQRLLELNPSLDPEHPEPGEKVKIPRGKVPVARQRKGKATLTGEKPQSPHRKPESSGSTGHSETIQEGTESPKEQPLPKRPDSSPVGMMPPMPKAPEYQWRMEEEETPEQPEQEEKTPYFTSQPLPSPFPSVSFPYTGQPFSQTVPDPYAHPMPQPEVEDSQGWPVWTDPSTGQPTFSPPPGGGQPEYSQQPQPPMFSYPGFGQPDQNQSQMPMFPYPGFGQPDQEQPQMPMFPYPGFGQPDQGQSQMPMFPYPGFGQPDQGQSQMPMFPYPGFGQPDQGQSQMPMFPYPGFGQPDQGQSQMPMFPYPGFGQPDQGQSQMPMFPYPGYGGQSLQGEIQSAWPMPYPTPGFPQTQGFHPYPSSLTGASAREEDGNTDPPPVDWDISSLLREEESAWAESSTEK</sequence>
<evidence type="ECO:0000313" key="4">
    <source>
        <dbReference type="Proteomes" id="UP001597282"/>
    </source>
</evidence>
<accession>A0ABW4C6Y9</accession>
<dbReference type="InterPro" id="IPR036779">
    <property type="entry name" value="LysM_dom_sf"/>
</dbReference>
<evidence type="ECO:0000313" key="3">
    <source>
        <dbReference type="EMBL" id="MFD1426492.1"/>
    </source>
</evidence>
<evidence type="ECO:0000259" key="2">
    <source>
        <dbReference type="PROSITE" id="PS51782"/>
    </source>
</evidence>
<feature type="compositionally biased region" description="Acidic residues" evidence="1">
    <location>
        <begin position="125"/>
        <end position="134"/>
    </location>
</feature>
<name>A0ABW4C6Y9_9BACL</name>
<dbReference type="EMBL" id="JBHTNU010000004">
    <property type="protein sequence ID" value="MFD1426492.1"/>
    <property type="molecule type" value="Genomic_DNA"/>
</dbReference>
<dbReference type="SMART" id="SM00257">
    <property type="entry name" value="LysM"/>
    <property type="match status" value="1"/>
</dbReference>
<dbReference type="Gene3D" id="3.10.350.10">
    <property type="entry name" value="LysM domain"/>
    <property type="match status" value="1"/>
</dbReference>
<dbReference type="SUPFAM" id="SSF54106">
    <property type="entry name" value="LysM domain"/>
    <property type="match status" value="1"/>
</dbReference>
<gene>
    <name evidence="3" type="ORF">ACFQ4Y_06010</name>
</gene>
<dbReference type="Proteomes" id="UP001597282">
    <property type="component" value="Unassembled WGS sequence"/>
</dbReference>
<feature type="region of interest" description="Disordered" evidence="1">
    <location>
        <begin position="29"/>
        <end position="424"/>
    </location>
</feature>
<keyword evidence="4" id="KW-1185">Reference proteome</keyword>
<dbReference type="PROSITE" id="PS51782">
    <property type="entry name" value="LYSM"/>
    <property type="match status" value="1"/>
</dbReference>
<feature type="compositionally biased region" description="Polar residues" evidence="1">
    <location>
        <begin position="77"/>
        <end position="91"/>
    </location>
</feature>
<dbReference type="InterPro" id="IPR018392">
    <property type="entry name" value="LysM"/>
</dbReference>
<evidence type="ECO:0000256" key="1">
    <source>
        <dbReference type="SAM" id="MobiDB-lite"/>
    </source>
</evidence>
<feature type="compositionally biased region" description="Basic and acidic residues" evidence="1">
    <location>
        <begin position="34"/>
        <end position="45"/>
    </location>
</feature>
<proteinExistence type="predicted"/>
<reference evidence="4" key="1">
    <citation type="journal article" date="2019" name="Int. J. Syst. Evol. Microbiol.">
        <title>The Global Catalogue of Microorganisms (GCM) 10K type strain sequencing project: providing services to taxonomists for standard genome sequencing and annotation.</title>
        <authorList>
            <consortium name="The Broad Institute Genomics Platform"/>
            <consortium name="The Broad Institute Genome Sequencing Center for Infectious Disease"/>
            <person name="Wu L."/>
            <person name="Ma J."/>
        </authorList>
    </citation>
    <scope>NUCLEOTIDE SEQUENCE [LARGE SCALE GENOMIC DNA]</scope>
    <source>
        <strain evidence="4">S1</strain>
    </source>
</reference>
<dbReference type="RefSeq" id="WP_380163631.1">
    <property type="nucleotide sequence ID" value="NZ_JBHTNU010000004.1"/>
</dbReference>
<protein>
    <submittedName>
        <fullName evidence="3">LysM peptidoglycan-binding domain-containing protein</fullName>
    </submittedName>
</protein>
<comment type="caution">
    <text evidence="3">The sequence shown here is derived from an EMBL/GenBank/DDBJ whole genome shotgun (WGS) entry which is preliminary data.</text>
</comment>
<feature type="compositionally biased region" description="Polar residues" evidence="1">
    <location>
        <begin position="372"/>
        <end position="387"/>
    </location>
</feature>
<dbReference type="CDD" id="cd00118">
    <property type="entry name" value="LysM"/>
    <property type="match status" value="1"/>
</dbReference>
<dbReference type="Pfam" id="PF01476">
    <property type="entry name" value="LysM"/>
    <property type="match status" value="1"/>
</dbReference>
<feature type="compositionally biased region" description="Basic and acidic residues" evidence="1">
    <location>
        <begin position="92"/>
        <end position="104"/>
    </location>
</feature>
<organism evidence="3 4">
    <name type="scientific">Kroppenstedtia sanguinis</name>
    <dbReference type="NCBI Taxonomy" id="1380684"/>
    <lineage>
        <taxon>Bacteria</taxon>
        <taxon>Bacillati</taxon>
        <taxon>Bacillota</taxon>
        <taxon>Bacilli</taxon>
        <taxon>Bacillales</taxon>
        <taxon>Thermoactinomycetaceae</taxon>
        <taxon>Kroppenstedtia</taxon>
    </lineage>
</organism>